<comment type="caution">
    <text evidence="2">The sequence shown here is derived from an EMBL/GenBank/DDBJ whole genome shotgun (WGS) entry which is preliminary data.</text>
</comment>
<proteinExistence type="predicted"/>
<evidence type="ECO:0000313" key="2">
    <source>
        <dbReference type="EMBL" id="KAK3775220.1"/>
    </source>
</evidence>
<sequence>MKRCVFLPVFLALTTVVASRPSDTEFCRSEWCLGNYDQFKTQIDGEEVCCLVHVHGYMVQNFLVQNGQTASQTCLCKVHFRRIRVDNNFLNPQPIASQTD</sequence>
<evidence type="ECO:0008006" key="4">
    <source>
        <dbReference type="Google" id="ProtNLM"/>
    </source>
</evidence>
<feature type="chain" id="PRO_5042187076" description="Secreted protein" evidence="1">
    <location>
        <begin position="20"/>
        <end position="100"/>
    </location>
</feature>
<organism evidence="2 3">
    <name type="scientific">Elysia crispata</name>
    <name type="common">lettuce slug</name>
    <dbReference type="NCBI Taxonomy" id="231223"/>
    <lineage>
        <taxon>Eukaryota</taxon>
        <taxon>Metazoa</taxon>
        <taxon>Spiralia</taxon>
        <taxon>Lophotrochozoa</taxon>
        <taxon>Mollusca</taxon>
        <taxon>Gastropoda</taxon>
        <taxon>Heterobranchia</taxon>
        <taxon>Euthyneura</taxon>
        <taxon>Panpulmonata</taxon>
        <taxon>Sacoglossa</taxon>
        <taxon>Placobranchoidea</taxon>
        <taxon>Plakobranchidae</taxon>
        <taxon>Elysia</taxon>
    </lineage>
</organism>
<feature type="signal peptide" evidence="1">
    <location>
        <begin position="1"/>
        <end position="19"/>
    </location>
</feature>
<evidence type="ECO:0000313" key="3">
    <source>
        <dbReference type="Proteomes" id="UP001283361"/>
    </source>
</evidence>
<reference evidence="2" key="1">
    <citation type="journal article" date="2023" name="G3 (Bethesda)">
        <title>A reference genome for the long-term kleptoplast-retaining sea slug Elysia crispata morphotype clarki.</title>
        <authorList>
            <person name="Eastman K.E."/>
            <person name="Pendleton A.L."/>
            <person name="Shaikh M.A."/>
            <person name="Suttiyut T."/>
            <person name="Ogas R."/>
            <person name="Tomko P."/>
            <person name="Gavelis G."/>
            <person name="Widhalm J.R."/>
            <person name="Wisecaver J.H."/>
        </authorList>
    </citation>
    <scope>NUCLEOTIDE SEQUENCE</scope>
    <source>
        <strain evidence="2">ECLA1</strain>
    </source>
</reference>
<keyword evidence="1" id="KW-0732">Signal</keyword>
<keyword evidence="3" id="KW-1185">Reference proteome</keyword>
<gene>
    <name evidence="2" type="ORF">RRG08_044573</name>
</gene>
<dbReference type="AlphaFoldDB" id="A0AAE0ZTE2"/>
<dbReference type="Proteomes" id="UP001283361">
    <property type="component" value="Unassembled WGS sequence"/>
</dbReference>
<evidence type="ECO:0000256" key="1">
    <source>
        <dbReference type="SAM" id="SignalP"/>
    </source>
</evidence>
<name>A0AAE0ZTE2_9GAST</name>
<dbReference type="EMBL" id="JAWDGP010003347">
    <property type="protein sequence ID" value="KAK3775220.1"/>
    <property type="molecule type" value="Genomic_DNA"/>
</dbReference>
<protein>
    <recommendedName>
        <fullName evidence="4">Secreted protein</fullName>
    </recommendedName>
</protein>
<accession>A0AAE0ZTE2</accession>